<name>A0A397AFS1_APHAT</name>
<feature type="compositionally biased region" description="Acidic residues" evidence="2">
    <location>
        <begin position="69"/>
        <end position="79"/>
    </location>
</feature>
<evidence type="ECO:0000256" key="2">
    <source>
        <dbReference type="SAM" id="MobiDB-lite"/>
    </source>
</evidence>
<dbReference type="VEuPathDB" id="FungiDB:H257_00554"/>
<feature type="region of interest" description="Disordered" evidence="2">
    <location>
        <begin position="421"/>
        <end position="452"/>
    </location>
</feature>
<evidence type="ECO:0000313" key="4">
    <source>
        <dbReference type="EMBL" id="RHY06693.1"/>
    </source>
</evidence>
<dbReference type="Pfam" id="PF01167">
    <property type="entry name" value="Tub"/>
    <property type="match status" value="1"/>
</dbReference>
<evidence type="ECO:0000256" key="1">
    <source>
        <dbReference type="ARBA" id="ARBA00007129"/>
    </source>
</evidence>
<dbReference type="InterPro" id="IPR025659">
    <property type="entry name" value="Tubby-like_C"/>
</dbReference>
<feature type="compositionally biased region" description="Basic and acidic residues" evidence="2">
    <location>
        <begin position="119"/>
        <end position="136"/>
    </location>
</feature>
<feature type="region of interest" description="Disordered" evidence="2">
    <location>
        <begin position="503"/>
        <end position="579"/>
    </location>
</feature>
<dbReference type="EMBL" id="QUTA01007534">
    <property type="protein sequence ID" value="RHY06693.1"/>
    <property type="molecule type" value="Genomic_DNA"/>
</dbReference>
<feature type="compositionally biased region" description="Polar residues" evidence="2">
    <location>
        <begin position="52"/>
        <end position="62"/>
    </location>
</feature>
<gene>
    <name evidence="4" type="ORF">DYB25_000089</name>
</gene>
<protein>
    <recommendedName>
        <fullName evidence="3">Tubby C-terminal domain-containing protein</fullName>
    </recommendedName>
</protein>
<dbReference type="PANTHER" id="PTHR16517">
    <property type="entry name" value="TUBBY-RELATED"/>
    <property type="match status" value="1"/>
</dbReference>
<feature type="region of interest" description="Disordered" evidence="2">
    <location>
        <begin position="1"/>
        <end position="105"/>
    </location>
</feature>
<feature type="compositionally biased region" description="Low complexity" evidence="2">
    <location>
        <begin position="146"/>
        <end position="158"/>
    </location>
</feature>
<dbReference type="InterPro" id="IPR000007">
    <property type="entry name" value="Tubby_C"/>
</dbReference>
<dbReference type="PRINTS" id="PR01573">
    <property type="entry name" value="SUPERTUBBY"/>
</dbReference>
<comment type="caution">
    <text evidence="4">The sequence shown here is derived from an EMBL/GenBank/DDBJ whole genome shotgun (WGS) entry which is preliminary data.</text>
</comment>
<organism evidence="4 5">
    <name type="scientific">Aphanomyces astaci</name>
    <name type="common">Crayfish plague agent</name>
    <dbReference type="NCBI Taxonomy" id="112090"/>
    <lineage>
        <taxon>Eukaryota</taxon>
        <taxon>Sar</taxon>
        <taxon>Stramenopiles</taxon>
        <taxon>Oomycota</taxon>
        <taxon>Saprolegniomycetes</taxon>
        <taxon>Saprolegniales</taxon>
        <taxon>Verrucalvaceae</taxon>
        <taxon>Aphanomyces</taxon>
    </lineage>
</organism>
<feature type="compositionally biased region" description="Acidic residues" evidence="2">
    <location>
        <begin position="516"/>
        <end position="529"/>
    </location>
</feature>
<dbReference type="SUPFAM" id="SSF54518">
    <property type="entry name" value="Tubby C-terminal domain-like"/>
    <property type="match status" value="1"/>
</dbReference>
<reference evidence="4 5" key="1">
    <citation type="submission" date="2018-08" db="EMBL/GenBank/DDBJ databases">
        <title>Aphanomyces genome sequencing and annotation.</title>
        <authorList>
            <person name="Minardi D."/>
            <person name="Oidtmann B."/>
            <person name="Van Der Giezen M."/>
            <person name="Studholme D.J."/>
        </authorList>
    </citation>
    <scope>NUCLEOTIDE SEQUENCE [LARGE SCALE GENOMIC DNA]</scope>
    <source>
        <strain evidence="4 5">Yx</strain>
    </source>
</reference>
<feature type="region of interest" description="Disordered" evidence="2">
    <location>
        <begin position="119"/>
        <end position="163"/>
    </location>
</feature>
<dbReference type="Gene3D" id="3.20.90.10">
    <property type="entry name" value="Tubby Protein, Chain A"/>
    <property type="match status" value="1"/>
</dbReference>
<accession>A0A397AFS1</accession>
<proteinExistence type="inferred from homology"/>
<comment type="similarity">
    <text evidence="1">Belongs to the TUB family.</text>
</comment>
<sequence length="758" mass="82302">MALRAAPLSSSRHSNQKGFFKDEAATKAPPALDHSRSGSTNKQTLKPAWVASATTASEQGENQVIPFSFDEDDDGDERDGVEAKGGTTPSDSEFDNDSGSDSECQHVSVACSEWLHAASKDDAREETDSSDAKSKDQPNNSTSRDASASSIAPPKSKSQLAALDTKSLESAAGCNQSADVEFSPLHAPLGSMLTENKLVLLAEKQLHNRTSNYHIFDMSRGGCTGQKLTKKSGNYVGKLRSNFGKHENVMVSAQAERSELGAILFEAKVSSTKPRKLTVVCPPLSSQNEVISQGAKPDTFSTLLDQHKADKRVTEHLTVLENKEPEYEKGCYRLNFNGRVSIPSVKNFQLVVRGHAAKGIVLQFGKVSDKLFHLDFKHPLTPFQAFAIALSQRFGSIFTSCNFNHRRRRREATPRMVLRKKHVGGAKPTAMGKKDAESSSDPNQETGLSLDEYFNSKKEYTVQTMKETSELLEKKEATKLKHDNAMVMTKDDDDDHMMESVDTIPICPMHGGSNDADTEEDPYEDDYESDSGAKDDTSAGVAGLSLSDYLTGKSLPPKDKASSKKPPTKKQPAVVDENEIEGMSLESYLGAVPSSMHNDDDKKKKKGTVAVKAGVGAQASKLGLARHHDHNFAIKKRVSAPNVKKAIDAVPAKKFVSDSDVLHFKRDKSQMDKAANKSKGSSTKALSHHTKGFHAAMSSRRKDIGVQAADADGDDHGDMTLFHPLPMLGGNKSGAPDHADDSISEDELDVSRLPPLPH</sequence>
<dbReference type="Proteomes" id="UP000266239">
    <property type="component" value="Unassembled WGS sequence"/>
</dbReference>
<dbReference type="AlphaFoldDB" id="A0A397AFS1"/>
<evidence type="ECO:0000259" key="3">
    <source>
        <dbReference type="Pfam" id="PF01167"/>
    </source>
</evidence>
<dbReference type="PANTHER" id="PTHR16517:SF7">
    <property type="entry name" value="PROTEIN KING TUBBY"/>
    <property type="match status" value="1"/>
</dbReference>
<feature type="compositionally biased region" description="Polar residues" evidence="2">
    <location>
        <begin position="8"/>
        <end position="17"/>
    </location>
</feature>
<dbReference type="VEuPathDB" id="FungiDB:H257_00552"/>
<feature type="domain" description="Tubby C-terminal" evidence="3">
    <location>
        <begin position="194"/>
        <end position="392"/>
    </location>
</feature>
<evidence type="ECO:0000313" key="5">
    <source>
        <dbReference type="Proteomes" id="UP000266239"/>
    </source>
</evidence>
<feature type="region of interest" description="Disordered" evidence="2">
    <location>
        <begin position="667"/>
        <end position="758"/>
    </location>
</feature>